<evidence type="ECO:0000313" key="1">
    <source>
        <dbReference type="EMBL" id="KAI5664276.1"/>
    </source>
</evidence>
<organism evidence="1 2">
    <name type="scientific">Catharanthus roseus</name>
    <name type="common">Madagascar periwinkle</name>
    <name type="synonym">Vinca rosea</name>
    <dbReference type="NCBI Taxonomy" id="4058"/>
    <lineage>
        <taxon>Eukaryota</taxon>
        <taxon>Viridiplantae</taxon>
        <taxon>Streptophyta</taxon>
        <taxon>Embryophyta</taxon>
        <taxon>Tracheophyta</taxon>
        <taxon>Spermatophyta</taxon>
        <taxon>Magnoliopsida</taxon>
        <taxon>eudicotyledons</taxon>
        <taxon>Gunneridae</taxon>
        <taxon>Pentapetalae</taxon>
        <taxon>asterids</taxon>
        <taxon>lamiids</taxon>
        <taxon>Gentianales</taxon>
        <taxon>Apocynaceae</taxon>
        <taxon>Rauvolfioideae</taxon>
        <taxon>Vinceae</taxon>
        <taxon>Catharanthinae</taxon>
        <taxon>Catharanthus</taxon>
    </lineage>
</organism>
<name>A0ACC0AXT7_CATRO</name>
<gene>
    <name evidence="1" type="ORF">M9H77_23599</name>
</gene>
<reference evidence="2" key="1">
    <citation type="journal article" date="2023" name="Nat. Plants">
        <title>Single-cell RNA sequencing provides a high-resolution roadmap for understanding the multicellular compartmentation of specialized metabolism.</title>
        <authorList>
            <person name="Sun S."/>
            <person name="Shen X."/>
            <person name="Li Y."/>
            <person name="Li Y."/>
            <person name="Wang S."/>
            <person name="Li R."/>
            <person name="Zhang H."/>
            <person name="Shen G."/>
            <person name="Guo B."/>
            <person name="Wei J."/>
            <person name="Xu J."/>
            <person name="St-Pierre B."/>
            <person name="Chen S."/>
            <person name="Sun C."/>
        </authorList>
    </citation>
    <scope>NUCLEOTIDE SEQUENCE [LARGE SCALE GENOMIC DNA]</scope>
</reference>
<keyword evidence="2" id="KW-1185">Reference proteome</keyword>
<sequence>MKTKGKVVLHFESVAENKEYQESGYSKGVLFHRLRLVIGERFTSEQGSIGLVFNRLKPLVLEHIHSIQQARVPHLGSLCQRVAETPYDDDRLKADRRTDGDLVSEEVDERPNAIDNDLDVDKPKETTLQNDERLSTIAIMLDCNGKNTSSVSVAFPLQTASLLAKGKTFSHLETTFADYESCEVYEQEPEYSPELYEATLSRDYRKNYAQQEDFSNQLEKGDPGISYKVK</sequence>
<protein>
    <submittedName>
        <fullName evidence="1">Uncharacterized protein</fullName>
    </submittedName>
</protein>
<proteinExistence type="predicted"/>
<accession>A0ACC0AXT7</accession>
<comment type="caution">
    <text evidence="1">The sequence shown here is derived from an EMBL/GenBank/DDBJ whole genome shotgun (WGS) entry which is preliminary data.</text>
</comment>
<evidence type="ECO:0000313" key="2">
    <source>
        <dbReference type="Proteomes" id="UP001060085"/>
    </source>
</evidence>
<dbReference type="EMBL" id="CM044705">
    <property type="protein sequence ID" value="KAI5664276.1"/>
    <property type="molecule type" value="Genomic_DNA"/>
</dbReference>
<dbReference type="Proteomes" id="UP001060085">
    <property type="component" value="Linkage Group LG05"/>
</dbReference>